<sequence length="116" mass="11988">MASKACLFLLAFLSVLLALANPVAGGGIKATFAGSPESWSGEAAVLRQLLSTRLEDAVAPELTVDLHLHRRVLAGMVKGSALKPDSAACIGSCPARGDSYTGPSRGCLKKYQCNNG</sequence>
<gene>
    <name evidence="2" type="ORF">SEVIR_7G068800v2</name>
</gene>
<dbReference type="Proteomes" id="UP000298652">
    <property type="component" value="Chromosome 7"/>
</dbReference>
<proteinExistence type="predicted"/>
<name>A0A4U6TSU2_SETVI</name>
<organism evidence="2 3">
    <name type="scientific">Setaria viridis</name>
    <name type="common">Green bristlegrass</name>
    <name type="synonym">Setaria italica subsp. viridis</name>
    <dbReference type="NCBI Taxonomy" id="4556"/>
    <lineage>
        <taxon>Eukaryota</taxon>
        <taxon>Viridiplantae</taxon>
        <taxon>Streptophyta</taxon>
        <taxon>Embryophyta</taxon>
        <taxon>Tracheophyta</taxon>
        <taxon>Spermatophyta</taxon>
        <taxon>Magnoliopsida</taxon>
        <taxon>Liliopsida</taxon>
        <taxon>Poales</taxon>
        <taxon>Poaceae</taxon>
        <taxon>PACMAD clade</taxon>
        <taxon>Panicoideae</taxon>
        <taxon>Panicodae</taxon>
        <taxon>Paniceae</taxon>
        <taxon>Cenchrinae</taxon>
        <taxon>Setaria</taxon>
    </lineage>
</organism>
<reference evidence="2" key="1">
    <citation type="submission" date="2019-03" db="EMBL/GenBank/DDBJ databases">
        <title>WGS assembly of Setaria viridis.</title>
        <authorList>
            <person name="Huang P."/>
            <person name="Jenkins J."/>
            <person name="Grimwood J."/>
            <person name="Barry K."/>
            <person name="Healey A."/>
            <person name="Mamidi S."/>
            <person name="Sreedasyam A."/>
            <person name="Shu S."/>
            <person name="Feldman M."/>
            <person name="Wu J."/>
            <person name="Yu Y."/>
            <person name="Chen C."/>
            <person name="Johnson J."/>
            <person name="Rokhsar D."/>
            <person name="Baxter I."/>
            <person name="Schmutz J."/>
            <person name="Brutnell T."/>
            <person name="Kellogg E."/>
        </authorList>
    </citation>
    <scope>NUCLEOTIDE SEQUENCE [LARGE SCALE GENOMIC DNA]</scope>
</reference>
<keyword evidence="1" id="KW-0732">Signal</keyword>
<dbReference type="OMA" id="LMVAMKK"/>
<keyword evidence="3" id="KW-1185">Reference proteome</keyword>
<dbReference type="Gramene" id="TKW03809">
    <property type="protein sequence ID" value="TKW03809"/>
    <property type="gene ID" value="SEVIR_7G068800v2"/>
</dbReference>
<feature type="chain" id="PRO_5020613886" evidence="1">
    <location>
        <begin position="26"/>
        <end position="116"/>
    </location>
</feature>
<dbReference type="PANTHER" id="PTHR34998">
    <property type="entry name" value="OS04G0357400 PROTEIN-RELATED"/>
    <property type="match status" value="1"/>
</dbReference>
<dbReference type="PANTHER" id="PTHR34998:SF10">
    <property type="match status" value="1"/>
</dbReference>
<evidence type="ECO:0000256" key="1">
    <source>
        <dbReference type="SAM" id="SignalP"/>
    </source>
</evidence>
<evidence type="ECO:0000313" key="3">
    <source>
        <dbReference type="Proteomes" id="UP000298652"/>
    </source>
</evidence>
<protein>
    <submittedName>
        <fullName evidence="2">Uncharacterized protein</fullName>
    </submittedName>
</protein>
<dbReference type="AlphaFoldDB" id="A0A4U6TSU2"/>
<evidence type="ECO:0000313" key="2">
    <source>
        <dbReference type="EMBL" id="TKW03809.1"/>
    </source>
</evidence>
<accession>A0A4U6TSU2</accession>
<dbReference type="EMBL" id="CM016558">
    <property type="protein sequence ID" value="TKW03809.1"/>
    <property type="molecule type" value="Genomic_DNA"/>
</dbReference>
<feature type="signal peptide" evidence="1">
    <location>
        <begin position="1"/>
        <end position="25"/>
    </location>
</feature>